<feature type="domain" description="PPIase cyclophilin-type" evidence="1">
    <location>
        <begin position="13"/>
        <end position="56"/>
    </location>
</feature>
<name>A0A1B4XF51_9GAMM</name>
<reference evidence="2 3" key="1">
    <citation type="submission" date="2015-05" db="EMBL/GenBank/DDBJ databases">
        <title>Complete genome sequence of a sulfur-oxidizing gammaproteobacterium strain HA5.</title>
        <authorList>
            <person name="Miura A."/>
            <person name="Kojima H."/>
            <person name="Fukui M."/>
        </authorList>
    </citation>
    <scope>NUCLEOTIDE SEQUENCE [LARGE SCALE GENOMIC DNA]</scope>
    <source>
        <strain evidence="2 3">HA5</strain>
    </source>
</reference>
<evidence type="ECO:0000313" key="3">
    <source>
        <dbReference type="Proteomes" id="UP000243180"/>
    </source>
</evidence>
<dbReference type="InterPro" id="IPR002130">
    <property type="entry name" value="Cyclophilin-type_PPIase_dom"/>
</dbReference>
<protein>
    <recommendedName>
        <fullName evidence="1">PPIase cyclophilin-type domain-containing protein</fullName>
    </recommendedName>
</protein>
<keyword evidence="3" id="KW-1185">Reference proteome</keyword>
<dbReference type="InterPro" id="IPR029000">
    <property type="entry name" value="Cyclophilin-like_dom_sf"/>
</dbReference>
<dbReference type="GO" id="GO:0003755">
    <property type="term" value="F:peptidyl-prolyl cis-trans isomerase activity"/>
    <property type="evidence" value="ECO:0007669"/>
    <property type="project" value="InterPro"/>
</dbReference>
<dbReference type="RefSeq" id="WP_096360287.1">
    <property type="nucleotide sequence ID" value="NZ_AP014879.1"/>
</dbReference>
<dbReference type="EMBL" id="AP014879">
    <property type="protein sequence ID" value="BAV33426.1"/>
    <property type="molecule type" value="Genomic_DNA"/>
</dbReference>
<dbReference type="Gene3D" id="2.40.100.10">
    <property type="entry name" value="Cyclophilin-like"/>
    <property type="match status" value="1"/>
</dbReference>
<dbReference type="Proteomes" id="UP000243180">
    <property type="component" value="Chromosome"/>
</dbReference>
<dbReference type="NCBIfam" id="NF041766">
    <property type="entry name" value="choice_anch_U"/>
    <property type="match status" value="1"/>
</dbReference>
<proteinExistence type="predicted"/>
<dbReference type="InParanoid" id="A0A1B4XF51"/>
<dbReference type="AlphaFoldDB" id="A0A1B4XF51"/>
<evidence type="ECO:0000313" key="2">
    <source>
        <dbReference type="EMBL" id="BAV33426.1"/>
    </source>
</evidence>
<dbReference type="OrthoDB" id="9807797at2"/>
<organism evidence="2 3">
    <name type="scientific">Sulfuricaulis limicola</name>
    <dbReference type="NCBI Taxonomy" id="1620215"/>
    <lineage>
        <taxon>Bacteria</taxon>
        <taxon>Pseudomonadati</taxon>
        <taxon>Pseudomonadota</taxon>
        <taxon>Gammaproteobacteria</taxon>
        <taxon>Acidiferrobacterales</taxon>
        <taxon>Acidiferrobacteraceae</taxon>
        <taxon>Sulfuricaulis</taxon>
    </lineage>
</organism>
<gene>
    <name evidence="2" type="ORF">SCL_1113</name>
</gene>
<evidence type="ECO:0000259" key="1">
    <source>
        <dbReference type="Pfam" id="PF00160"/>
    </source>
</evidence>
<dbReference type="Pfam" id="PF00160">
    <property type="entry name" value="Pro_isomerase"/>
    <property type="match status" value="1"/>
</dbReference>
<sequence length="303" mass="32128">MALTQDEFGNLLPDSATSEWFINLNDNSIGLVGYTVFGHVIGSGMNVVDAIAALPRSPLFFSPFQAPTLNGAYIYTSRVCVNNDADAACPQTEDMAPNGDGNGDGIPDRDQANVTTIQTVSGGGTSTISAAPGMTINNFRTVNLGSTRFNNGMFTWKLSGIMGTAGVVVTLYDGAATRPDSYYAYGPTPNNPTPHWYDFTFDGETGAEISGDKIILHFVDGKRGDDDLVANNSIAHTGAQAVLATFTSTSTQDQPQSGGCSITTESSQALQSGDWILVALFLTMLALVRRRARGDRDRNAISD</sequence>
<dbReference type="SUPFAM" id="SSF50891">
    <property type="entry name" value="Cyclophilin-like"/>
    <property type="match status" value="1"/>
</dbReference>
<dbReference type="InterPro" id="IPR053784">
    <property type="entry name" value="Choice_anch_U_dom"/>
</dbReference>
<dbReference type="KEGG" id="slim:SCL_1113"/>
<accession>A0A1B4XF51</accession>